<dbReference type="CDD" id="cd06464">
    <property type="entry name" value="ACD_sHsps-like"/>
    <property type="match status" value="1"/>
</dbReference>
<dbReference type="Gene3D" id="2.60.40.790">
    <property type="match status" value="1"/>
</dbReference>
<reference evidence="4" key="1">
    <citation type="journal article" date="2024" name="Int. J. Syst. Evol. Microbiol.">
        <title>Polycladomyces zharkentensis sp. nov., a novel thermophilic cellulose- and starch-degrading member of the Bacillota from a geothermal aquifer in Kazakhstan.</title>
        <authorList>
            <person name="Mashzhan A."/>
            <person name="Kistaubayeva A."/>
            <person name="Javier-Lopez R."/>
            <person name="Bissenova U."/>
            <person name="Bissenbay A."/>
            <person name="Birkeland N.K."/>
        </authorList>
    </citation>
    <scope>NUCLEOTIDE SEQUENCE</scope>
    <source>
        <strain evidence="4">ZKZ2T</strain>
    </source>
</reference>
<protein>
    <submittedName>
        <fullName evidence="4">Hsp20/alpha crystallin family protein</fullName>
    </submittedName>
</protein>
<evidence type="ECO:0000256" key="1">
    <source>
        <dbReference type="PROSITE-ProRule" id="PRU00285"/>
    </source>
</evidence>
<dbReference type="PANTHER" id="PTHR11527">
    <property type="entry name" value="HEAT-SHOCK PROTEIN 20 FAMILY MEMBER"/>
    <property type="match status" value="1"/>
</dbReference>
<dbReference type="InterPro" id="IPR008978">
    <property type="entry name" value="HSP20-like_chaperone"/>
</dbReference>
<name>A0ABS2WGW4_9BACL</name>
<gene>
    <name evidence="4" type="ORF">JQC72_04405</name>
</gene>
<proteinExistence type="inferred from homology"/>
<keyword evidence="5" id="KW-1185">Reference proteome</keyword>
<evidence type="ECO:0000256" key="2">
    <source>
        <dbReference type="RuleBase" id="RU003616"/>
    </source>
</evidence>
<dbReference type="RefSeq" id="WP_205493165.1">
    <property type="nucleotide sequence ID" value="NZ_JAFHAP010000004.1"/>
</dbReference>
<dbReference type="EMBL" id="JAFHAP010000004">
    <property type="protein sequence ID" value="MBN2908763.1"/>
    <property type="molecule type" value="Genomic_DNA"/>
</dbReference>
<comment type="similarity">
    <text evidence="1 2">Belongs to the small heat shock protein (HSP20) family.</text>
</comment>
<feature type="domain" description="SHSP" evidence="3">
    <location>
        <begin position="42"/>
        <end position="157"/>
    </location>
</feature>
<evidence type="ECO:0000313" key="4">
    <source>
        <dbReference type="EMBL" id="MBN2908763.1"/>
    </source>
</evidence>
<dbReference type="InterPro" id="IPR031107">
    <property type="entry name" value="Small_HSP"/>
</dbReference>
<evidence type="ECO:0000313" key="5">
    <source>
        <dbReference type="Proteomes" id="UP001177120"/>
    </source>
</evidence>
<dbReference type="Proteomes" id="UP001177120">
    <property type="component" value="Unassembled WGS sequence"/>
</dbReference>
<dbReference type="Pfam" id="PF00011">
    <property type="entry name" value="HSP20"/>
    <property type="match status" value="1"/>
</dbReference>
<accession>A0ABS2WGW4</accession>
<dbReference type="InterPro" id="IPR002068">
    <property type="entry name" value="A-crystallin/Hsp20_dom"/>
</dbReference>
<dbReference type="PROSITE" id="PS01031">
    <property type="entry name" value="SHSP"/>
    <property type="match status" value="1"/>
</dbReference>
<evidence type="ECO:0000259" key="3">
    <source>
        <dbReference type="PROSITE" id="PS01031"/>
    </source>
</evidence>
<organism evidence="4 5">
    <name type="scientific">Polycladomyces zharkentensis</name>
    <dbReference type="NCBI Taxonomy" id="2807616"/>
    <lineage>
        <taxon>Bacteria</taxon>
        <taxon>Bacillati</taxon>
        <taxon>Bacillota</taxon>
        <taxon>Bacilli</taxon>
        <taxon>Bacillales</taxon>
        <taxon>Thermoactinomycetaceae</taxon>
        <taxon>Polycladomyces</taxon>
    </lineage>
</organism>
<comment type="caution">
    <text evidence="4">The sequence shown here is derived from an EMBL/GenBank/DDBJ whole genome shotgun (WGS) entry which is preliminary data.</text>
</comment>
<sequence>MDTTMRSDQPDVKPLARFRQSVTQAIRRFFSDPWEIEDDFLGRAADFLPRINIEEQADRYVVEAELPGMEAEEIEITVCNGVLTIRGEKRRKTERPDARLYRVESRYGAFRRSLALPADADPERIHAENENGMFYITVPKKTHSSRLHIRTRNMRNE</sequence>
<dbReference type="SUPFAM" id="SSF49764">
    <property type="entry name" value="HSP20-like chaperones"/>
    <property type="match status" value="1"/>
</dbReference>